<dbReference type="InterPro" id="IPR006963">
    <property type="entry name" value="Mopterin_OxRdtase_4Fe-4S_dom"/>
</dbReference>
<dbReference type="Pfam" id="PF00384">
    <property type="entry name" value="Molybdopterin"/>
    <property type="match status" value="1"/>
</dbReference>
<keyword evidence="2" id="KW-0479">Metal-binding</keyword>
<dbReference type="PROSITE" id="PS51669">
    <property type="entry name" value="4FE4S_MOW_BIS_MGD"/>
    <property type="match status" value="1"/>
</dbReference>
<dbReference type="STRING" id="589385.SAMN05421504_101706"/>
<dbReference type="SUPFAM" id="SSF53706">
    <property type="entry name" value="Formate dehydrogenase/DMSO reductase, domains 1-3"/>
    <property type="match status" value="1"/>
</dbReference>
<dbReference type="Pfam" id="PF01568">
    <property type="entry name" value="Molydop_binding"/>
    <property type="match status" value="1"/>
</dbReference>
<keyword evidence="7" id="KW-1185">Reference proteome</keyword>
<dbReference type="GO" id="GO:0043546">
    <property type="term" value="F:molybdopterin cofactor binding"/>
    <property type="evidence" value="ECO:0007669"/>
    <property type="project" value="InterPro"/>
</dbReference>
<feature type="domain" description="4Fe-4S Mo/W bis-MGD-type" evidence="5">
    <location>
        <begin position="3"/>
        <end position="60"/>
    </location>
</feature>
<dbReference type="InterPro" id="IPR006657">
    <property type="entry name" value="MoPterin_dinucl-bd_dom"/>
</dbReference>
<dbReference type="CDD" id="cd02766">
    <property type="entry name" value="MopB_3"/>
    <property type="match status" value="1"/>
</dbReference>
<sequence length="678" mass="73236">MNTETVPGVCPLDCPDGCSWTVTVENGVATRLRGRRDHPFTHGTLCVKVNQYLDHTRAPDRLLYPLRRTGPKGSGAFERVTWDEALGEIAERLGAIRATWGGEAIWPYWGTGNLGHLQGMRGPAGARLWNVLGASEQLMSICSVAGTGGVRLATGAKQGIDPESLAHAKLILLWGANTLSTGHHLWRFIKQAQESGAHVVAIDPVLTRTAKQADEHCALIPGTDGALALGLLHVVLTLGLEDRAYLAEHTLGWDEFRQRILEFPPDKAAAITGVPEWQLLALGERLARTRPTAIRAGMGMQRHAGGGAALRLLACMAGVTGDWQYLGGGLSYSTGGSFGGDFAALRRDDLRPEPARRLAMTRLAEGLLDVADPPVKCLFVYGANPAASAPDQNAVRRGLAREDLFTVVFDQFPTDTADYADIVLPSTMQTEHLDVHTGYGHLYLGWNEPAVPPPGECVSATELFRRLARRMGLTEPSLYDSDEELAAQLLGSGHPSLSGITLDRLRAEGWVRLNYPADEIRFRQGFPTPSGRLEFVSDGQVAGYTPAKEVEDPELARRFPLVLVSTASHYFMNTIFANRPALARRAGPPSVALHPEDAAARGLADGQRARVFNDRGSFAALVRVTDVVRPGVAATTKGHWSKLTGGATVNSTVDERDADLGRGAVFHDNRVEIEGWPP</sequence>
<evidence type="ECO:0000256" key="4">
    <source>
        <dbReference type="ARBA" id="ARBA00023014"/>
    </source>
</evidence>
<dbReference type="SMART" id="SM00926">
    <property type="entry name" value="Molybdop_Fe4S4"/>
    <property type="match status" value="1"/>
</dbReference>
<dbReference type="EMBL" id="FNON01000001">
    <property type="protein sequence ID" value="SDW48137.1"/>
    <property type="molecule type" value="Genomic_DNA"/>
</dbReference>
<evidence type="ECO:0000256" key="3">
    <source>
        <dbReference type="ARBA" id="ARBA00023004"/>
    </source>
</evidence>
<dbReference type="RefSeq" id="WP_091286474.1">
    <property type="nucleotide sequence ID" value="NZ_FNON01000001.1"/>
</dbReference>
<dbReference type="Proteomes" id="UP000199515">
    <property type="component" value="Unassembled WGS sequence"/>
</dbReference>
<dbReference type="Gene3D" id="2.40.40.20">
    <property type="match status" value="1"/>
</dbReference>
<dbReference type="InterPro" id="IPR050612">
    <property type="entry name" value="Prok_Mopterin_Oxidored"/>
</dbReference>
<evidence type="ECO:0000313" key="6">
    <source>
        <dbReference type="EMBL" id="SDW48137.1"/>
    </source>
</evidence>
<dbReference type="Gene3D" id="3.40.50.740">
    <property type="match status" value="1"/>
</dbReference>
<evidence type="ECO:0000313" key="7">
    <source>
        <dbReference type="Proteomes" id="UP000199515"/>
    </source>
</evidence>
<proteinExistence type="inferred from homology"/>
<gene>
    <name evidence="6" type="ORF">SAMN05421504_101706</name>
</gene>
<dbReference type="InterPro" id="IPR006656">
    <property type="entry name" value="Mopterin_OxRdtase"/>
</dbReference>
<dbReference type="Gene3D" id="3.40.228.10">
    <property type="entry name" value="Dimethylsulfoxide Reductase, domain 2"/>
    <property type="match status" value="1"/>
</dbReference>
<comment type="similarity">
    <text evidence="1">Belongs to the prokaryotic molybdopterin-containing oxidoreductase family.</text>
</comment>
<dbReference type="SUPFAM" id="SSF50692">
    <property type="entry name" value="ADC-like"/>
    <property type="match status" value="1"/>
</dbReference>
<dbReference type="Gene3D" id="3.30.2070.10">
    <property type="entry name" value="Formate dehydrogenase/DMSO reductase"/>
    <property type="match status" value="1"/>
</dbReference>
<organism evidence="6 7">
    <name type="scientific">Amycolatopsis xylanica</name>
    <dbReference type="NCBI Taxonomy" id="589385"/>
    <lineage>
        <taxon>Bacteria</taxon>
        <taxon>Bacillati</taxon>
        <taxon>Actinomycetota</taxon>
        <taxon>Actinomycetes</taxon>
        <taxon>Pseudonocardiales</taxon>
        <taxon>Pseudonocardiaceae</taxon>
        <taxon>Amycolatopsis</taxon>
    </lineage>
</organism>
<dbReference type="PANTHER" id="PTHR43742">
    <property type="entry name" value="TRIMETHYLAMINE-N-OXIDE REDUCTASE"/>
    <property type="match status" value="1"/>
</dbReference>
<dbReference type="GO" id="GO:0046872">
    <property type="term" value="F:metal ion binding"/>
    <property type="evidence" value="ECO:0007669"/>
    <property type="project" value="UniProtKB-KW"/>
</dbReference>
<dbReference type="OrthoDB" id="7376058at2"/>
<dbReference type="GO" id="GO:0016491">
    <property type="term" value="F:oxidoreductase activity"/>
    <property type="evidence" value="ECO:0007669"/>
    <property type="project" value="InterPro"/>
</dbReference>
<name>A0A1H2TWI7_9PSEU</name>
<evidence type="ECO:0000259" key="5">
    <source>
        <dbReference type="PROSITE" id="PS51669"/>
    </source>
</evidence>
<keyword evidence="3" id="KW-0408">Iron</keyword>
<accession>A0A1H2TWI7</accession>
<dbReference type="Pfam" id="PF04879">
    <property type="entry name" value="Molybdop_Fe4S4"/>
    <property type="match status" value="1"/>
</dbReference>
<keyword evidence="4" id="KW-0411">Iron-sulfur</keyword>
<evidence type="ECO:0000256" key="1">
    <source>
        <dbReference type="ARBA" id="ARBA00010312"/>
    </source>
</evidence>
<dbReference type="Gene3D" id="2.20.25.90">
    <property type="entry name" value="ADC-like domains"/>
    <property type="match status" value="1"/>
</dbReference>
<dbReference type="PANTHER" id="PTHR43742:SF6">
    <property type="entry name" value="OXIDOREDUCTASE YYAE-RELATED"/>
    <property type="match status" value="1"/>
</dbReference>
<evidence type="ECO:0000256" key="2">
    <source>
        <dbReference type="ARBA" id="ARBA00022723"/>
    </source>
</evidence>
<dbReference type="GO" id="GO:0051536">
    <property type="term" value="F:iron-sulfur cluster binding"/>
    <property type="evidence" value="ECO:0007669"/>
    <property type="project" value="UniProtKB-KW"/>
</dbReference>
<dbReference type="InterPro" id="IPR009010">
    <property type="entry name" value="Asp_de-COase-like_dom_sf"/>
</dbReference>
<dbReference type="AlphaFoldDB" id="A0A1H2TWI7"/>
<reference evidence="6 7" key="1">
    <citation type="submission" date="2016-10" db="EMBL/GenBank/DDBJ databases">
        <authorList>
            <person name="de Groot N.N."/>
        </authorList>
    </citation>
    <scope>NUCLEOTIDE SEQUENCE [LARGE SCALE GENOMIC DNA]</scope>
    <source>
        <strain evidence="6 7">CPCC 202699</strain>
    </source>
</reference>
<protein>
    <submittedName>
        <fullName evidence="6">Anaerobic selenocysteine-containing dehydrogenase</fullName>
    </submittedName>
</protein>